<sequence length="58" mass="6521">MKTFQREYEFIGSIPGIEDDIIALRKAGKTYLAITAIIGVSSKRISSAVRKYRLSQKT</sequence>
<organism evidence="1">
    <name type="scientific">Pantoea sp. BJ2</name>
    <dbReference type="NCBI Taxonomy" id="3141322"/>
    <lineage>
        <taxon>Bacteria</taxon>
        <taxon>Pseudomonadati</taxon>
        <taxon>Pseudomonadota</taxon>
        <taxon>Gammaproteobacteria</taxon>
        <taxon>Enterobacterales</taxon>
        <taxon>Erwiniaceae</taxon>
        <taxon>Pantoea</taxon>
    </lineage>
</organism>
<protein>
    <submittedName>
        <fullName evidence="1">Uncharacterized protein</fullName>
    </submittedName>
</protein>
<dbReference type="EMBL" id="CP158294">
    <property type="protein sequence ID" value="XBV47702.1"/>
    <property type="molecule type" value="Genomic_DNA"/>
</dbReference>
<gene>
    <name evidence="1" type="ORF">AAF463_24035</name>
</gene>
<dbReference type="RefSeq" id="WP_350262748.1">
    <property type="nucleotide sequence ID" value="NZ_CP158294.1"/>
</dbReference>
<dbReference type="AlphaFoldDB" id="A0AAU7U507"/>
<proteinExistence type="predicted"/>
<name>A0AAU7U507_9GAMM</name>
<reference evidence="1" key="1">
    <citation type="submission" date="2024-06" db="EMBL/GenBank/DDBJ databases">
        <title>Multiomics insights into the TNT degradation mechanism by Pantoea sp. BJ2 isolated from an ammunition destruction site.</title>
        <authorList>
            <person name="Luo J."/>
        </authorList>
    </citation>
    <scope>NUCLEOTIDE SEQUENCE</scope>
    <source>
        <strain evidence="1">BJ2</strain>
        <plasmid evidence="1">plasmindB</plasmid>
    </source>
</reference>
<accession>A0AAU7U507</accession>
<evidence type="ECO:0000313" key="1">
    <source>
        <dbReference type="EMBL" id="XBV47702.1"/>
    </source>
</evidence>
<geneLocation type="plasmid" evidence="1">
    <name>plasmindB</name>
</geneLocation>
<keyword evidence="1" id="KW-0614">Plasmid</keyword>